<dbReference type="Proteomes" id="UP000265566">
    <property type="component" value="Chromosome 6"/>
</dbReference>
<evidence type="ECO:0000313" key="8">
    <source>
        <dbReference type="EMBL" id="RHN50751.1"/>
    </source>
</evidence>
<feature type="transmembrane region" description="Helical" evidence="6">
    <location>
        <begin position="511"/>
        <end position="532"/>
    </location>
</feature>
<dbReference type="Gene3D" id="1.20.1740.10">
    <property type="entry name" value="Amino acid/polyamine transporter I"/>
    <property type="match status" value="2"/>
</dbReference>
<feature type="transmembrane region" description="Helical" evidence="6">
    <location>
        <begin position="393"/>
        <end position="415"/>
    </location>
</feature>
<accession>A0A396HDY2</accession>
<dbReference type="Gramene" id="rna35076">
    <property type="protein sequence ID" value="RHN50751.1"/>
    <property type="gene ID" value="gene35076"/>
</dbReference>
<comment type="caution">
    <text evidence="8">The sequence shown here is derived from an EMBL/GenBank/DDBJ whole genome shotgun (WGS) entry which is preliminary data.</text>
</comment>
<evidence type="ECO:0000256" key="4">
    <source>
        <dbReference type="ARBA" id="ARBA00022989"/>
    </source>
</evidence>
<evidence type="ECO:0000259" key="7">
    <source>
        <dbReference type="Pfam" id="PF13906"/>
    </source>
</evidence>
<reference evidence="8" key="1">
    <citation type="journal article" date="2018" name="Nat. Plants">
        <title>Whole-genome landscape of Medicago truncatula symbiotic genes.</title>
        <authorList>
            <person name="Pecrix Y."/>
            <person name="Gamas P."/>
            <person name="Carrere S."/>
        </authorList>
    </citation>
    <scope>NUCLEOTIDE SEQUENCE</scope>
    <source>
        <tissue evidence="8">Leaves</tissue>
    </source>
</reference>
<gene>
    <name evidence="8" type="ORF">MtrunA17_Chr6g0460891</name>
</gene>
<feature type="transmembrane region" description="Helical" evidence="6">
    <location>
        <begin position="105"/>
        <end position="125"/>
    </location>
</feature>
<feature type="transmembrane region" description="Helical" evidence="6">
    <location>
        <begin position="201"/>
        <end position="219"/>
    </location>
</feature>
<name>A0A396HDY2_MEDTR</name>
<protein>
    <submittedName>
        <fullName evidence="8">Putative amino acid/polyamine transporter I, cationic amino acid transporter</fullName>
    </submittedName>
</protein>
<evidence type="ECO:0000256" key="1">
    <source>
        <dbReference type="ARBA" id="ARBA00004141"/>
    </source>
</evidence>
<keyword evidence="3 6" id="KW-0812">Transmembrane</keyword>
<feature type="transmembrane region" description="Helical" evidence="6">
    <location>
        <begin position="369"/>
        <end position="387"/>
    </location>
</feature>
<comment type="subcellular location">
    <subcellularLocation>
        <location evidence="1">Membrane</location>
        <topology evidence="1">Multi-pass membrane protein</topology>
    </subcellularLocation>
</comment>
<dbReference type="InterPro" id="IPR002293">
    <property type="entry name" value="AA/rel_permease1"/>
</dbReference>
<keyword evidence="4 6" id="KW-1133">Transmembrane helix</keyword>
<feature type="transmembrane region" description="Helical" evidence="6">
    <location>
        <begin position="577"/>
        <end position="595"/>
    </location>
</feature>
<dbReference type="GO" id="GO:0022857">
    <property type="term" value="F:transmembrane transporter activity"/>
    <property type="evidence" value="ECO:0007669"/>
    <property type="project" value="InterPro"/>
</dbReference>
<dbReference type="GO" id="GO:0016020">
    <property type="term" value="C:membrane"/>
    <property type="evidence" value="ECO:0007669"/>
    <property type="project" value="UniProtKB-SubCell"/>
</dbReference>
<evidence type="ECO:0000256" key="3">
    <source>
        <dbReference type="ARBA" id="ARBA00022692"/>
    </source>
</evidence>
<keyword evidence="5 6" id="KW-0472">Membrane</keyword>
<dbReference type="PANTHER" id="PTHR43243:SF99">
    <property type="entry name" value="CATIONIC AMINO ACID TRANSPORTER 2, VACUOLAR PROTEIN"/>
    <property type="match status" value="1"/>
</dbReference>
<feature type="transmembrane region" description="Helical" evidence="6">
    <location>
        <begin position="553"/>
        <end position="571"/>
    </location>
</feature>
<comment type="similarity">
    <text evidence="2">Belongs to the amino acid-polyamine-organocation (APC) superfamily. Cationic amino acid transporter (CAT) (TC 2.A.3.3) family.</text>
</comment>
<dbReference type="PANTHER" id="PTHR43243">
    <property type="entry name" value="INNER MEMBRANE TRANSPORTER YGJI-RELATED"/>
    <property type="match status" value="1"/>
</dbReference>
<dbReference type="Pfam" id="PF13520">
    <property type="entry name" value="AA_permease_2"/>
    <property type="match status" value="1"/>
</dbReference>
<feature type="transmembrane region" description="Helical" evidence="6">
    <location>
        <begin position="231"/>
        <end position="254"/>
    </location>
</feature>
<feature type="transmembrane region" description="Helical" evidence="6">
    <location>
        <begin position="484"/>
        <end position="505"/>
    </location>
</feature>
<feature type="transmembrane region" description="Helical" evidence="6">
    <location>
        <begin position="45"/>
        <end position="66"/>
    </location>
</feature>
<evidence type="ECO:0000256" key="5">
    <source>
        <dbReference type="ARBA" id="ARBA00023136"/>
    </source>
</evidence>
<dbReference type="InterPro" id="IPR029485">
    <property type="entry name" value="CAT_C"/>
</dbReference>
<feature type="transmembrane region" description="Helical" evidence="6">
    <location>
        <begin position="172"/>
        <end position="189"/>
    </location>
</feature>
<evidence type="ECO:0000256" key="6">
    <source>
        <dbReference type="SAM" id="Phobius"/>
    </source>
</evidence>
<feature type="transmembrane region" description="Helical" evidence="6">
    <location>
        <begin position="275"/>
        <end position="299"/>
    </location>
</feature>
<dbReference type="EMBL" id="PSQE01000006">
    <property type="protein sequence ID" value="RHN50751.1"/>
    <property type="molecule type" value="Genomic_DNA"/>
</dbReference>
<dbReference type="AlphaFoldDB" id="A0A396HDY2"/>
<dbReference type="Pfam" id="PF13906">
    <property type="entry name" value="AA_permease_C"/>
    <property type="match status" value="1"/>
</dbReference>
<proteinExistence type="inferred from homology"/>
<sequence length="697" mass="74699">MEFVGSNYGEQGSSCSWSFLRRKKVNNNSNSHGVQLAKELTVPHLMAIGVGATIGAGLYVLVGTVAREHAGPALPLSFMVAGIAAAISALCYAELASRFPSAGSAYHYAYICLGEGVAWLIGWSLTLETVVGGAVVARGITPNLAALIGGMDNLPGFLSYQHIPGIDIDVDPLAAIMVFIVTWILCTGIKESAMIQSIVTSMNICALMFVIVAGGYLGFKTGWIGYELPKGYFPFGIDGMVASSATAFFAYIGFEAIASTAEEVKNPQRDLPIGIAASLSLCCGLYMIVSIVVVGLVPYYDINPNTPISSAFAANGMQWAAYIINAGALTALCSAMLGTVLPQPRLLMAMARDGLLPPFFSEINKHSHVPVKSTIVTGLVPAALAFFMDVSQLAGMVSVGTLIAFTVSAISVLIVRYIPPIDVPFPHSRQEPIDSESMEYGWSHLGTNENDTYRKPLLVKDVSTDYPLIAKYLAIDKYNGKRKIIVGCVIAFICLGVFVLTFALSSTNLFSSVRFALCGVGGIVLLSGFVFLTCIDQDNARHSFGHSEGFKCPLVPLLPITCILINSYLLISRGGAAWLRVSVWLAVGVIIYVFYGRTHSSLKDAVLVKDAQSRLLSIASAGVELSVTSSGRGGPRMGQSCRGIVGDLLRVFPYGAPCRRQCRVLYKIDARNTKNRRDNGRACGCIFIVHFFFLDKK</sequence>
<evidence type="ECO:0000256" key="2">
    <source>
        <dbReference type="ARBA" id="ARBA00008572"/>
    </source>
</evidence>
<feature type="transmembrane region" description="Helical" evidence="6">
    <location>
        <begin position="72"/>
        <end position="93"/>
    </location>
</feature>
<feature type="transmembrane region" description="Helical" evidence="6">
    <location>
        <begin position="319"/>
        <end position="341"/>
    </location>
</feature>
<feature type="domain" description="Cationic amino acid transporter C-terminal" evidence="7">
    <location>
        <begin position="550"/>
        <end position="600"/>
    </location>
</feature>
<organism evidence="8">
    <name type="scientific">Medicago truncatula</name>
    <name type="common">Barrel medic</name>
    <name type="synonym">Medicago tribuloides</name>
    <dbReference type="NCBI Taxonomy" id="3880"/>
    <lineage>
        <taxon>Eukaryota</taxon>
        <taxon>Viridiplantae</taxon>
        <taxon>Streptophyta</taxon>
        <taxon>Embryophyta</taxon>
        <taxon>Tracheophyta</taxon>
        <taxon>Spermatophyta</taxon>
        <taxon>Magnoliopsida</taxon>
        <taxon>eudicotyledons</taxon>
        <taxon>Gunneridae</taxon>
        <taxon>Pentapetalae</taxon>
        <taxon>rosids</taxon>
        <taxon>fabids</taxon>
        <taxon>Fabales</taxon>
        <taxon>Fabaceae</taxon>
        <taxon>Papilionoideae</taxon>
        <taxon>50 kb inversion clade</taxon>
        <taxon>NPAAA clade</taxon>
        <taxon>Hologalegina</taxon>
        <taxon>IRL clade</taxon>
        <taxon>Trifolieae</taxon>
        <taxon>Medicago</taxon>
    </lineage>
</organism>